<keyword evidence="3" id="KW-0175">Coiled coil</keyword>
<dbReference type="GO" id="GO:0003723">
    <property type="term" value="F:RNA binding"/>
    <property type="evidence" value="ECO:0007669"/>
    <property type="project" value="InterPro"/>
</dbReference>
<dbReference type="GO" id="GO:0099402">
    <property type="term" value="P:plant organ development"/>
    <property type="evidence" value="ECO:0007669"/>
    <property type="project" value="UniProtKB-ARBA"/>
</dbReference>
<dbReference type="GO" id="GO:0009451">
    <property type="term" value="P:RNA modification"/>
    <property type="evidence" value="ECO:0007669"/>
    <property type="project" value="InterPro"/>
</dbReference>
<dbReference type="FunFam" id="1.25.40.10:FF:000442">
    <property type="entry name" value="Pentatricopeptide repeat-containing protein At3g49710"/>
    <property type="match status" value="1"/>
</dbReference>
<dbReference type="Proteomes" id="UP000289738">
    <property type="component" value="Chromosome B08"/>
</dbReference>
<proteinExistence type="predicted"/>
<feature type="coiled-coil region" evidence="3">
    <location>
        <begin position="756"/>
        <end position="790"/>
    </location>
</feature>
<evidence type="ECO:0000313" key="6">
    <source>
        <dbReference type="Proteomes" id="UP000289738"/>
    </source>
</evidence>
<dbReference type="PANTHER" id="PTHR47926:SF479">
    <property type="entry name" value="PENTACOTRIPEPTIDE-REPEAT REGION OF PRORP DOMAIN-CONTAINING PROTEIN"/>
    <property type="match status" value="1"/>
</dbReference>
<protein>
    <submittedName>
        <fullName evidence="5">Uncharacterized protein</fullName>
    </submittedName>
</protein>
<evidence type="ECO:0000256" key="1">
    <source>
        <dbReference type="ARBA" id="ARBA00022737"/>
    </source>
</evidence>
<gene>
    <name evidence="5" type="ORF">Ahy_B08g090980</name>
</gene>
<dbReference type="PANTHER" id="PTHR47926">
    <property type="entry name" value="PENTATRICOPEPTIDE REPEAT-CONTAINING PROTEIN"/>
    <property type="match status" value="1"/>
</dbReference>
<feature type="repeat" description="PPR" evidence="2">
    <location>
        <begin position="112"/>
        <end position="146"/>
    </location>
</feature>
<accession>A0A444Y144</accession>
<dbReference type="Pfam" id="PF01535">
    <property type="entry name" value="PPR"/>
    <property type="match status" value="3"/>
</dbReference>
<dbReference type="FunFam" id="1.25.40.10:FF:000158">
    <property type="entry name" value="pentatricopeptide repeat-containing protein At2g33680"/>
    <property type="match status" value="1"/>
</dbReference>
<dbReference type="Pfam" id="PF13041">
    <property type="entry name" value="PPR_2"/>
    <property type="match status" value="2"/>
</dbReference>
<dbReference type="InterPro" id="IPR011990">
    <property type="entry name" value="TPR-like_helical_dom_sf"/>
</dbReference>
<feature type="repeat" description="PPR" evidence="2">
    <location>
        <begin position="211"/>
        <end position="245"/>
    </location>
</feature>
<keyword evidence="6" id="KW-1185">Reference proteome</keyword>
<evidence type="ECO:0000256" key="4">
    <source>
        <dbReference type="SAM" id="MobiDB-lite"/>
    </source>
</evidence>
<evidence type="ECO:0000256" key="2">
    <source>
        <dbReference type="PROSITE-ProRule" id="PRU00708"/>
    </source>
</evidence>
<dbReference type="InterPro" id="IPR046960">
    <property type="entry name" value="PPR_At4g14850-like_plant"/>
</dbReference>
<organism evidence="5 6">
    <name type="scientific">Arachis hypogaea</name>
    <name type="common">Peanut</name>
    <dbReference type="NCBI Taxonomy" id="3818"/>
    <lineage>
        <taxon>Eukaryota</taxon>
        <taxon>Viridiplantae</taxon>
        <taxon>Streptophyta</taxon>
        <taxon>Embryophyta</taxon>
        <taxon>Tracheophyta</taxon>
        <taxon>Spermatophyta</taxon>
        <taxon>Magnoliopsida</taxon>
        <taxon>eudicotyledons</taxon>
        <taxon>Gunneridae</taxon>
        <taxon>Pentapetalae</taxon>
        <taxon>rosids</taxon>
        <taxon>fabids</taxon>
        <taxon>Fabales</taxon>
        <taxon>Fabaceae</taxon>
        <taxon>Papilionoideae</taxon>
        <taxon>50 kb inversion clade</taxon>
        <taxon>dalbergioids sensu lato</taxon>
        <taxon>Dalbergieae</taxon>
        <taxon>Pterocarpus clade</taxon>
        <taxon>Arachis</taxon>
    </lineage>
</organism>
<dbReference type="InterPro" id="IPR002885">
    <property type="entry name" value="PPR_rpt"/>
</dbReference>
<evidence type="ECO:0000256" key="3">
    <source>
        <dbReference type="SAM" id="Coils"/>
    </source>
</evidence>
<dbReference type="AlphaFoldDB" id="A0A444Y144"/>
<keyword evidence="1" id="KW-0677">Repeat</keyword>
<name>A0A444Y144_ARAHY</name>
<comment type="caution">
    <text evidence="5">The sequence shown here is derived from an EMBL/GenBank/DDBJ whole genome shotgun (WGS) entry which is preliminary data.</text>
</comment>
<sequence length="894" mass="100457">MYPFLKLTRIPHSSLSYCSFLLDHCSSHNKSFAFLRTLHAHFIKLGFNSYSYLGNRCFDLYCEFGQINDAFKVFDEITYKNLTSWNICLKGFLKSGHLGEACHLFDVMPVRDVVSWNTMISDFAQNGFYCQAFELFVEMQGTGVRPSEFTFSIMTSIVSSPCHAKQVHSRMIRSGIDLSNVVLANSVIAMYGRLGLVDYCFGVILTMENFDVISWNSLIWACCRAGYPELSLEQFHQMRAMEFLPDQFTCSILMTVCSNLQDLGRGKQVFTLCFKLGFVSNSTVSSAAIALFSRCNRLEDSIQLFKEQDQWDSVLCNSMISSYTKHDLVEDALQLFMLTLRKNIRPTEYMISCLLSSVSIFMPVEVGNQIHSLVPKLGFESEVVVASSLVHMYAKFGFIDDALNIFNEMKIKDLVSWNTIMMGTTYNGKVPVTMKLFKELIGEPTPPDRITLAAVLRACNYGCLVDEAIKILLSMEKEFGVEPGEEHYAYAVELLSQAGMIKEAMDIIETMQCKTPSNIWRSVLSACAIHEDLCVIERVAERVTKSEPQTLLPYLVLARAYQMRGKWESSIRARKAVEQKGAKEFIGYSCVGIKNQHSAAYCKNYSSACLLQSLHFESTKAEVAQLELQQYFVDHGMAIEDSLKRGRVLLPAENRRAKPASAECSQTVQVGLKHSAAFAIDVGFELIGLPDKVDDEESIYSSRFNALTWGEKNVLPYHHLEPSSTFGPGGLRTVGVCSTLARELKSSPIQPTTSALVVARADVERLNELKEDLEKERETLRSDLERAWERATKSKAAAALAKEKAKKYQESYTRVFGERLALEEQLKKLLEDLAKSQELAAQGMDEIVDNIVVDGKIVPASELDEDEEPHQDPKTLGPQVDPTFTSDPKPKLPL</sequence>
<feature type="repeat" description="PPR" evidence="2">
    <location>
        <begin position="312"/>
        <end position="346"/>
    </location>
</feature>
<dbReference type="Gene3D" id="1.25.40.10">
    <property type="entry name" value="Tetratricopeptide repeat domain"/>
    <property type="match status" value="5"/>
</dbReference>
<feature type="region of interest" description="Disordered" evidence="4">
    <location>
        <begin position="858"/>
        <end position="894"/>
    </location>
</feature>
<evidence type="ECO:0000313" key="5">
    <source>
        <dbReference type="EMBL" id="RYQ95637.1"/>
    </source>
</evidence>
<dbReference type="EMBL" id="SDMP01000018">
    <property type="protein sequence ID" value="RYQ95637.1"/>
    <property type="molecule type" value="Genomic_DNA"/>
</dbReference>
<dbReference type="NCBIfam" id="TIGR00756">
    <property type="entry name" value="PPR"/>
    <property type="match status" value="3"/>
</dbReference>
<dbReference type="PROSITE" id="PS51375">
    <property type="entry name" value="PPR"/>
    <property type="match status" value="4"/>
</dbReference>
<dbReference type="STRING" id="3818.A0A444Y144"/>
<feature type="repeat" description="PPR" evidence="2">
    <location>
        <begin position="382"/>
        <end position="416"/>
    </location>
</feature>
<reference evidence="5 6" key="1">
    <citation type="submission" date="2019-01" db="EMBL/GenBank/DDBJ databases">
        <title>Sequencing of cultivated peanut Arachis hypogaea provides insights into genome evolution and oil improvement.</title>
        <authorList>
            <person name="Chen X."/>
        </authorList>
    </citation>
    <scope>NUCLEOTIDE SEQUENCE [LARGE SCALE GENOMIC DNA]</scope>
    <source>
        <strain evidence="6">cv. Fuhuasheng</strain>
        <tissue evidence="5">Leaves</tissue>
    </source>
</reference>